<comment type="caution">
    <text evidence="1">The sequence shown here is derived from an EMBL/GenBank/DDBJ whole genome shotgun (WGS) entry which is preliminary data.</text>
</comment>
<name>A0A433ZZ13_MORMO</name>
<protein>
    <submittedName>
        <fullName evidence="1">His-Xaa-Ser system protein HxsD</fullName>
    </submittedName>
</protein>
<gene>
    <name evidence="1" type="primary">hxsD</name>
    <name evidence="1" type="ORF">CKG00_04950</name>
</gene>
<evidence type="ECO:0000313" key="1">
    <source>
        <dbReference type="EMBL" id="RUT67380.1"/>
    </source>
</evidence>
<dbReference type="OrthoDB" id="6460093at2"/>
<accession>A0A433ZZ13</accession>
<dbReference type="NCBIfam" id="TIGR03976">
    <property type="entry name" value="chp_LLNDYxLRE"/>
    <property type="match status" value="1"/>
</dbReference>
<sequence length="91" mass="10945">MKIMMLDKKKYAESVIRQSLYWISSESEWHLKENDSFFEVTLKNSNDELVFTFERLLNDYLLREKAERQTKLIRESIINKVLVSIDARLSK</sequence>
<dbReference type="EMBL" id="NRQY01000001">
    <property type="protein sequence ID" value="RUT67380.1"/>
    <property type="molecule type" value="Genomic_DNA"/>
</dbReference>
<organism evidence="1 2">
    <name type="scientific">Morganella morganii</name>
    <name type="common">Proteus morganii</name>
    <dbReference type="NCBI Taxonomy" id="582"/>
    <lineage>
        <taxon>Bacteria</taxon>
        <taxon>Pseudomonadati</taxon>
        <taxon>Pseudomonadota</taxon>
        <taxon>Gammaproteobacteria</taxon>
        <taxon>Enterobacterales</taxon>
        <taxon>Morganellaceae</taxon>
        <taxon>Morganella</taxon>
    </lineage>
</organism>
<dbReference type="Proteomes" id="UP000286908">
    <property type="component" value="Unassembled WGS sequence"/>
</dbReference>
<evidence type="ECO:0000313" key="2">
    <source>
        <dbReference type="Proteomes" id="UP000286908"/>
    </source>
</evidence>
<dbReference type="AlphaFoldDB" id="A0A433ZZ13"/>
<proteinExistence type="predicted"/>
<dbReference type="InterPro" id="IPR023974">
    <property type="entry name" value="HxsD"/>
</dbReference>
<reference evidence="1 2" key="1">
    <citation type="submission" date="2017-08" db="EMBL/GenBank/DDBJ databases">
        <title>Draft genome sequence of pheromone producing symbiont Morganella morganii, of the female New Zealand grass grub Costelytra giveni.</title>
        <authorList>
            <person name="Laugraud A."/>
            <person name="Young S.D."/>
            <person name="Hurst M.H."/>
        </authorList>
    </citation>
    <scope>NUCLEOTIDE SEQUENCE [LARGE SCALE GENOMIC DNA]</scope>
    <source>
        <strain evidence="1 2">MMsCG</strain>
    </source>
</reference>